<organism evidence="3 4">
    <name type="scientific">Kipferlia bialata</name>
    <dbReference type="NCBI Taxonomy" id="797122"/>
    <lineage>
        <taxon>Eukaryota</taxon>
        <taxon>Metamonada</taxon>
        <taxon>Carpediemonas-like organisms</taxon>
        <taxon>Kipferlia</taxon>
    </lineage>
</organism>
<keyword evidence="2" id="KW-0812">Transmembrane</keyword>
<dbReference type="Proteomes" id="UP000265618">
    <property type="component" value="Unassembled WGS sequence"/>
</dbReference>
<feature type="transmembrane region" description="Helical" evidence="2">
    <location>
        <begin position="39"/>
        <end position="57"/>
    </location>
</feature>
<evidence type="ECO:0000256" key="2">
    <source>
        <dbReference type="SAM" id="Phobius"/>
    </source>
</evidence>
<keyword evidence="2" id="KW-1133">Transmembrane helix</keyword>
<keyword evidence="4" id="KW-1185">Reference proteome</keyword>
<dbReference type="EMBL" id="BDIP01000485">
    <property type="protein sequence ID" value="GIQ81752.1"/>
    <property type="molecule type" value="Genomic_DNA"/>
</dbReference>
<name>A0A9K3CRW8_9EUKA</name>
<dbReference type="AlphaFoldDB" id="A0A9K3CRW8"/>
<proteinExistence type="predicted"/>
<evidence type="ECO:0000313" key="3">
    <source>
        <dbReference type="EMBL" id="GIQ81752.1"/>
    </source>
</evidence>
<protein>
    <submittedName>
        <fullName evidence="3">Uncharacterized protein</fullName>
    </submittedName>
</protein>
<keyword evidence="2" id="KW-0472">Membrane</keyword>
<feature type="region of interest" description="Disordered" evidence="1">
    <location>
        <begin position="1"/>
        <end position="31"/>
    </location>
</feature>
<feature type="transmembrane region" description="Helical" evidence="2">
    <location>
        <begin position="155"/>
        <end position="184"/>
    </location>
</feature>
<accession>A0A9K3CRW8</accession>
<reference evidence="3 4" key="1">
    <citation type="journal article" date="2018" name="PLoS ONE">
        <title>The draft genome of Kipferlia bialata reveals reductive genome evolution in fornicate parasites.</title>
        <authorList>
            <person name="Tanifuji G."/>
            <person name="Takabayashi S."/>
            <person name="Kume K."/>
            <person name="Takagi M."/>
            <person name="Nakayama T."/>
            <person name="Kamikawa R."/>
            <person name="Inagaki Y."/>
            <person name="Hashimoto T."/>
        </authorList>
    </citation>
    <scope>NUCLEOTIDE SEQUENCE [LARGE SCALE GENOMIC DNA]</scope>
    <source>
        <strain evidence="3">NY0173</strain>
    </source>
</reference>
<evidence type="ECO:0000256" key="1">
    <source>
        <dbReference type="SAM" id="MobiDB-lite"/>
    </source>
</evidence>
<feature type="transmembrane region" description="Helical" evidence="2">
    <location>
        <begin position="114"/>
        <end position="134"/>
    </location>
</feature>
<comment type="caution">
    <text evidence="3">The sequence shown here is derived from an EMBL/GenBank/DDBJ whole genome shotgun (WGS) entry which is preliminary data.</text>
</comment>
<feature type="transmembrane region" description="Helical" evidence="2">
    <location>
        <begin position="204"/>
        <end position="230"/>
    </location>
</feature>
<sequence length="236" mass="26283">MMRSAHPVPADIQPLGCGKVSKKPPPEGPAKLVKRTRTLSYRLLLLCFLPLILMVPVEPDTDVALLVDDPDDWDLAWQLAYKLALKVTGLVVGNSDGSLDTDDDIDLTLFFSSFIKYTIAALVLGISKAATDGIKKRLPYIKDAKAEERNKDFMLWYRIFTGSYTVQLLYETILVCFASFSIAFETGDISFTTGLPFSLIRTLSVWAYIPLAIGMAYFVHHIPLDAVVLIPPQRIK</sequence>
<evidence type="ECO:0000313" key="4">
    <source>
        <dbReference type="Proteomes" id="UP000265618"/>
    </source>
</evidence>
<gene>
    <name evidence="3" type="ORF">KIPB_002763</name>
</gene>